<proteinExistence type="predicted"/>
<evidence type="ECO:0000313" key="2">
    <source>
        <dbReference type="Proteomes" id="UP001480595"/>
    </source>
</evidence>
<comment type="caution">
    <text evidence="1">The sequence shown here is derived from an EMBL/GenBank/DDBJ whole genome shotgun (WGS) entry which is preliminary data.</text>
</comment>
<dbReference type="GeneID" id="92086615"/>
<reference evidence="1 2" key="1">
    <citation type="submission" date="2023-01" db="EMBL/GenBank/DDBJ databases">
        <title>Analysis of 21 Apiospora genomes using comparative genomics revels a genus with tremendous synthesis potential of carbohydrate active enzymes and secondary metabolites.</title>
        <authorList>
            <person name="Sorensen T."/>
        </authorList>
    </citation>
    <scope>NUCLEOTIDE SEQUENCE [LARGE SCALE GENOMIC DNA]</scope>
    <source>
        <strain evidence="1 2">CBS 135458</strain>
    </source>
</reference>
<sequence>MSYGMYNYDFDALDGINAHPVTQVTQPDADQVNATDEHLVGDGKLPAWYYAGAQGTHAGPSQVTSTHIDGLDLYGAGAIANMAPFGLSPHPAAHGFQSGFDQFAAPGTQYGGFGFNNTQAFGINGGTALFNSINPFVTGTDLGMPSPSTTNHLCPPLGLHQVSEPTALLAPPPIPLASSRRVTSLP</sequence>
<dbReference type="EMBL" id="JAQQWL010000002">
    <property type="protein sequence ID" value="KAK8087169.1"/>
    <property type="molecule type" value="Genomic_DNA"/>
</dbReference>
<name>A0ABR1WVL4_9PEZI</name>
<dbReference type="Proteomes" id="UP001480595">
    <property type="component" value="Unassembled WGS sequence"/>
</dbReference>
<dbReference type="RefSeq" id="XP_066721693.1">
    <property type="nucleotide sequence ID" value="XM_066853552.1"/>
</dbReference>
<evidence type="ECO:0000313" key="1">
    <source>
        <dbReference type="EMBL" id="KAK8087169.1"/>
    </source>
</evidence>
<accession>A0ABR1WVL4</accession>
<gene>
    <name evidence="1" type="ORF">PG994_002143</name>
</gene>
<organism evidence="1 2">
    <name type="scientific">Apiospora phragmitis</name>
    <dbReference type="NCBI Taxonomy" id="2905665"/>
    <lineage>
        <taxon>Eukaryota</taxon>
        <taxon>Fungi</taxon>
        <taxon>Dikarya</taxon>
        <taxon>Ascomycota</taxon>
        <taxon>Pezizomycotina</taxon>
        <taxon>Sordariomycetes</taxon>
        <taxon>Xylariomycetidae</taxon>
        <taxon>Amphisphaeriales</taxon>
        <taxon>Apiosporaceae</taxon>
        <taxon>Apiospora</taxon>
    </lineage>
</organism>
<keyword evidence="2" id="KW-1185">Reference proteome</keyword>
<protein>
    <submittedName>
        <fullName evidence="1">Uncharacterized protein</fullName>
    </submittedName>
</protein>